<comment type="caution">
    <text evidence="1">The sequence shown here is derived from an EMBL/GenBank/DDBJ whole genome shotgun (WGS) entry which is preliminary data.</text>
</comment>
<dbReference type="RefSeq" id="WP_284133198.1">
    <property type="nucleotide sequence ID" value="NZ_JASKYM010000006.1"/>
</dbReference>
<name>A0ABT7EBF3_9FIRM</name>
<proteinExistence type="predicted"/>
<dbReference type="EMBL" id="JASKYM010000006">
    <property type="protein sequence ID" value="MDK2564270.1"/>
    <property type="molecule type" value="Genomic_DNA"/>
</dbReference>
<sequence length="75" mass="9200">MKNIKNKSNFNKLDLAKQVLFFNRKLEKGFKISEICFNIGISYNTIYERFARYNYKYNKLSRQYECVEKIFTYDD</sequence>
<keyword evidence="2" id="KW-1185">Reference proteome</keyword>
<evidence type="ECO:0008006" key="3">
    <source>
        <dbReference type="Google" id="ProtNLM"/>
    </source>
</evidence>
<gene>
    <name evidence="1" type="ORF">QOZ84_11975</name>
</gene>
<evidence type="ECO:0000313" key="2">
    <source>
        <dbReference type="Proteomes" id="UP001301012"/>
    </source>
</evidence>
<organism evidence="1 2">
    <name type="scientific">Romboutsia sedimentorum</name>
    <dbReference type="NCBI Taxonomy" id="1368474"/>
    <lineage>
        <taxon>Bacteria</taxon>
        <taxon>Bacillati</taxon>
        <taxon>Bacillota</taxon>
        <taxon>Clostridia</taxon>
        <taxon>Peptostreptococcales</taxon>
        <taxon>Peptostreptococcaceae</taxon>
        <taxon>Romboutsia</taxon>
    </lineage>
</organism>
<evidence type="ECO:0000313" key="1">
    <source>
        <dbReference type="EMBL" id="MDK2564270.1"/>
    </source>
</evidence>
<accession>A0ABT7EBF3</accession>
<dbReference type="Proteomes" id="UP001301012">
    <property type="component" value="Unassembled WGS sequence"/>
</dbReference>
<protein>
    <recommendedName>
        <fullName evidence="3">Helix-turn-helix domain-containing protein</fullName>
    </recommendedName>
</protein>
<reference evidence="1 2" key="1">
    <citation type="submission" date="2023-05" db="EMBL/GenBank/DDBJ databases">
        <title>Rombocin, a short stable natural nisin variant, displays selective antimicrobial activity against Listeria monocytogenes and employs dual mode of action to kill target bacterial strains.</title>
        <authorList>
            <person name="Wambui J."/>
            <person name="Stephan R."/>
            <person name="Kuipers O.P."/>
        </authorList>
    </citation>
    <scope>NUCLEOTIDE SEQUENCE [LARGE SCALE GENOMIC DNA]</scope>
    <source>
        <strain evidence="1 2">RC002</strain>
    </source>
</reference>